<dbReference type="PROSITE" id="PS00455">
    <property type="entry name" value="AMP_BINDING"/>
    <property type="match status" value="3"/>
</dbReference>
<dbReference type="Gene3D" id="3.40.47.10">
    <property type="match status" value="1"/>
</dbReference>
<dbReference type="Pfam" id="PF00501">
    <property type="entry name" value="AMP-binding"/>
    <property type="match status" value="3"/>
</dbReference>
<keyword evidence="8" id="KW-0808">Transferase</keyword>
<dbReference type="SUPFAM" id="SSF47336">
    <property type="entry name" value="ACP-like"/>
    <property type="match status" value="4"/>
</dbReference>
<dbReference type="InterPro" id="IPR057737">
    <property type="entry name" value="Condensation_MtbB-like"/>
</dbReference>
<evidence type="ECO:0000256" key="10">
    <source>
        <dbReference type="ARBA" id="ARBA00023098"/>
    </source>
</evidence>
<dbReference type="InterPro" id="IPR014030">
    <property type="entry name" value="Ketoacyl_synth_N"/>
</dbReference>
<dbReference type="PROSITE" id="PS52004">
    <property type="entry name" value="KS3_2"/>
    <property type="match status" value="1"/>
</dbReference>
<feature type="domain" description="Carrier" evidence="11">
    <location>
        <begin position="1232"/>
        <end position="1308"/>
    </location>
</feature>
<dbReference type="InterPro" id="IPR016039">
    <property type="entry name" value="Thiolase-like"/>
</dbReference>
<dbReference type="GO" id="GO:0006633">
    <property type="term" value="P:fatty acid biosynthetic process"/>
    <property type="evidence" value="ECO:0007669"/>
    <property type="project" value="UniProtKB-UniPathway"/>
</dbReference>
<feature type="domain" description="Carrier" evidence="11">
    <location>
        <begin position="2631"/>
        <end position="2705"/>
    </location>
</feature>
<dbReference type="Gene3D" id="1.10.1200.10">
    <property type="entry name" value="ACP-like"/>
    <property type="match status" value="4"/>
</dbReference>
<dbReference type="UniPathway" id="UPA00094"/>
<evidence type="ECO:0000256" key="8">
    <source>
        <dbReference type="ARBA" id="ARBA00022679"/>
    </source>
</evidence>
<comment type="caution">
    <text evidence="13">The sequence shown here is derived from an EMBL/GenBank/DDBJ whole genome shotgun (WGS) entry which is preliminary data.</text>
</comment>
<dbReference type="Pfam" id="PF02801">
    <property type="entry name" value="Ketoacyl-synt_C"/>
    <property type="match status" value="1"/>
</dbReference>
<dbReference type="PANTHER" id="PTHR45527:SF10">
    <property type="entry name" value="PYOCHELIN SYNTHASE PCHF"/>
    <property type="match status" value="1"/>
</dbReference>
<dbReference type="NCBIfam" id="TIGR01733">
    <property type="entry name" value="AA-adenyl-dom"/>
    <property type="match status" value="2"/>
</dbReference>
<dbReference type="InterPro" id="IPR020841">
    <property type="entry name" value="PKS_Beta-ketoAc_synthase_dom"/>
</dbReference>
<dbReference type="InterPro" id="IPR001242">
    <property type="entry name" value="Condensation_dom"/>
</dbReference>
<evidence type="ECO:0000256" key="9">
    <source>
        <dbReference type="ARBA" id="ARBA00022832"/>
    </source>
</evidence>
<dbReference type="InterPro" id="IPR020845">
    <property type="entry name" value="AMP-binding_CS"/>
</dbReference>
<dbReference type="InterPro" id="IPR025110">
    <property type="entry name" value="AMP-bd_C"/>
</dbReference>
<evidence type="ECO:0000256" key="2">
    <source>
        <dbReference type="ARBA" id="ARBA00004924"/>
    </source>
</evidence>
<dbReference type="Gene3D" id="3.30.70.3290">
    <property type="match status" value="1"/>
</dbReference>
<evidence type="ECO:0000256" key="7">
    <source>
        <dbReference type="ARBA" id="ARBA00022598"/>
    </source>
</evidence>
<evidence type="ECO:0000256" key="5">
    <source>
        <dbReference type="ARBA" id="ARBA00022450"/>
    </source>
</evidence>
<keyword evidence="5" id="KW-0596">Phosphopantetheine</keyword>
<comment type="similarity">
    <text evidence="4">Belongs to the ATP-dependent AMP-binding enzyme family.</text>
</comment>
<dbReference type="Gene3D" id="3.30.559.10">
    <property type="entry name" value="Chloramphenicol acetyltransferase-like domain"/>
    <property type="match status" value="2"/>
</dbReference>
<dbReference type="PANTHER" id="PTHR45527">
    <property type="entry name" value="NONRIBOSOMAL PEPTIDE SYNTHETASE"/>
    <property type="match status" value="1"/>
</dbReference>
<keyword evidence="10" id="KW-0443">Lipid metabolism</keyword>
<accession>A0A081S0Y0</accession>
<keyword evidence="9" id="KW-0276">Fatty acid metabolism</keyword>
<reference evidence="13 14" key="1">
    <citation type="submission" date="2014-03" db="EMBL/GenBank/DDBJ databases">
        <title>Draft Genome of Photorhabdus temperata Meg1.</title>
        <authorList>
            <person name="Hurst S.G.IV."/>
            <person name="Morris K."/>
            <person name="Thomas K."/>
            <person name="Tisa L.S."/>
        </authorList>
    </citation>
    <scope>NUCLEOTIDE SEQUENCE [LARGE SCALE GENOMIC DNA]</scope>
    <source>
        <strain evidence="13 14">Meg1</strain>
    </source>
</reference>
<gene>
    <name evidence="13" type="ORF">MEG1DRAFT_00706</name>
</gene>
<dbReference type="Gene3D" id="3.30.559.30">
    <property type="entry name" value="Nonribosomal peptide synthetase, condensation domain"/>
    <property type="match status" value="2"/>
</dbReference>
<dbReference type="Gene3D" id="3.30.300.30">
    <property type="match status" value="4"/>
</dbReference>
<organism evidence="13 14">
    <name type="scientific">Photorhabdus temperata subsp. temperata Meg1</name>
    <dbReference type="NCBI Taxonomy" id="1393735"/>
    <lineage>
        <taxon>Bacteria</taxon>
        <taxon>Pseudomonadati</taxon>
        <taxon>Pseudomonadota</taxon>
        <taxon>Gammaproteobacteria</taxon>
        <taxon>Enterobacterales</taxon>
        <taxon>Morganellaceae</taxon>
        <taxon>Photorhabdus</taxon>
    </lineage>
</organism>
<dbReference type="Proteomes" id="UP000028002">
    <property type="component" value="Unassembled WGS sequence"/>
</dbReference>
<dbReference type="GO" id="GO:0031177">
    <property type="term" value="F:phosphopantetheine binding"/>
    <property type="evidence" value="ECO:0007669"/>
    <property type="project" value="InterPro"/>
</dbReference>
<keyword evidence="7" id="KW-0436">Ligase</keyword>
<evidence type="ECO:0000259" key="12">
    <source>
        <dbReference type="PROSITE" id="PS52004"/>
    </source>
</evidence>
<dbReference type="Pfam" id="PF23024">
    <property type="entry name" value="AMP-dom_DIP2-like"/>
    <property type="match status" value="1"/>
</dbReference>
<dbReference type="PROSITE" id="PS00012">
    <property type="entry name" value="PHOSPHOPANTETHEINE"/>
    <property type="match status" value="1"/>
</dbReference>
<name>A0A081S0Y0_PHOTE</name>
<comment type="pathway">
    <text evidence="3">Lipid metabolism; fatty acid biosynthesis.</text>
</comment>
<dbReference type="SUPFAM" id="SSF52777">
    <property type="entry name" value="CoA-dependent acyltransferases"/>
    <property type="match status" value="4"/>
</dbReference>
<dbReference type="InterPro" id="IPR018201">
    <property type="entry name" value="Ketoacyl_synth_AS"/>
</dbReference>
<keyword evidence="6" id="KW-0597">Phosphoprotein</keyword>
<dbReference type="GO" id="GO:0071766">
    <property type="term" value="P:Actinobacterium-type cell wall biogenesis"/>
    <property type="evidence" value="ECO:0007669"/>
    <property type="project" value="UniProtKB-ARBA"/>
</dbReference>
<evidence type="ECO:0000256" key="6">
    <source>
        <dbReference type="ARBA" id="ARBA00022553"/>
    </source>
</evidence>
<dbReference type="FunFam" id="3.30.559.30:FF:000006">
    <property type="entry name" value="Yersiniabactin polyketide/non-ribosomal peptide synthetase"/>
    <property type="match status" value="2"/>
</dbReference>
<dbReference type="NCBIfam" id="NF003417">
    <property type="entry name" value="PRK04813.1"/>
    <property type="match status" value="4"/>
</dbReference>
<dbReference type="GO" id="GO:0043041">
    <property type="term" value="P:amino acid activation for nonribosomal peptide biosynthetic process"/>
    <property type="evidence" value="ECO:0007669"/>
    <property type="project" value="TreeGrafter"/>
</dbReference>
<dbReference type="SUPFAM" id="SSF53901">
    <property type="entry name" value="Thiolase-like"/>
    <property type="match status" value="1"/>
</dbReference>
<dbReference type="Gene3D" id="3.40.50.12780">
    <property type="entry name" value="N-terminal domain of ligase-like"/>
    <property type="match status" value="3"/>
</dbReference>
<dbReference type="CDD" id="cd19535">
    <property type="entry name" value="Cyc_NRPS"/>
    <property type="match status" value="2"/>
</dbReference>
<evidence type="ECO:0000256" key="1">
    <source>
        <dbReference type="ARBA" id="ARBA00001957"/>
    </source>
</evidence>
<dbReference type="CDD" id="cd05931">
    <property type="entry name" value="FAAL"/>
    <property type="match status" value="1"/>
</dbReference>
<dbReference type="GO" id="GO:0005737">
    <property type="term" value="C:cytoplasm"/>
    <property type="evidence" value="ECO:0007669"/>
    <property type="project" value="TreeGrafter"/>
</dbReference>
<dbReference type="InterPro" id="IPR042099">
    <property type="entry name" value="ANL_N_sf"/>
</dbReference>
<dbReference type="PATRIC" id="fig|1393735.3.peg.718"/>
<dbReference type="InterPro" id="IPR020806">
    <property type="entry name" value="PKS_PP-bd"/>
</dbReference>
<dbReference type="InterPro" id="IPR014031">
    <property type="entry name" value="Ketoacyl_synth_C"/>
</dbReference>
<dbReference type="GO" id="GO:0044550">
    <property type="term" value="P:secondary metabolite biosynthetic process"/>
    <property type="evidence" value="ECO:0007669"/>
    <property type="project" value="TreeGrafter"/>
</dbReference>
<dbReference type="Pfam" id="PF00668">
    <property type="entry name" value="Condensation"/>
    <property type="match status" value="2"/>
</dbReference>
<proteinExistence type="inferred from homology"/>
<feature type="domain" description="Ketosynthase family 3 (KS3)" evidence="12">
    <location>
        <begin position="670"/>
        <end position="1076"/>
    </location>
</feature>
<evidence type="ECO:0000313" key="14">
    <source>
        <dbReference type="Proteomes" id="UP000028002"/>
    </source>
</evidence>
<comment type="cofactor">
    <cofactor evidence="1">
        <name>pantetheine 4'-phosphate</name>
        <dbReference type="ChEBI" id="CHEBI:47942"/>
    </cofactor>
</comment>
<dbReference type="SUPFAM" id="SSF56801">
    <property type="entry name" value="Acetyl-CoA synthetase-like"/>
    <property type="match status" value="3"/>
</dbReference>
<comment type="pathway">
    <text evidence="2">Siderophore biosynthesis.</text>
</comment>
<dbReference type="InterPro" id="IPR040097">
    <property type="entry name" value="FAAL/FAAC"/>
</dbReference>
<dbReference type="PROSITE" id="PS00606">
    <property type="entry name" value="KS3_1"/>
    <property type="match status" value="1"/>
</dbReference>
<evidence type="ECO:0000259" key="11">
    <source>
        <dbReference type="PROSITE" id="PS50075"/>
    </source>
</evidence>
<dbReference type="InterPro" id="IPR036736">
    <property type="entry name" value="ACP-like_sf"/>
</dbReference>
<dbReference type="InterPro" id="IPR045851">
    <property type="entry name" value="AMP-bd_C_sf"/>
</dbReference>
<dbReference type="PROSITE" id="PS50075">
    <property type="entry name" value="CARRIER"/>
    <property type="match status" value="3"/>
</dbReference>
<dbReference type="InterPro" id="IPR023213">
    <property type="entry name" value="CAT-like_dom_sf"/>
</dbReference>
<dbReference type="SMART" id="SM01294">
    <property type="entry name" value="PKS_PP_betabranch"/>
    <property type="match status" value="1"/>
</dbReference>
<dbReference type="SMART" id="SM00825">
    <property type="entry name" value="PKS_KS"/>
    <property type="match status" value="1"/>
</dbReference>
<evidence type="ECO:0000313" key="13">
    <source>
        <dbReference type="EMBL" id="KER04583.1"/>
    </source>
</evidence>
<dbReference type="GO" id="GO:0016874">
    <property type="term" value="F:ligase activity"/>
    <property type="evidence" value="ECO:0007669"/>
    <property type="project" value="UniProtKB-KW"/>
</dbReference>
<dbReference type="FunFam" id="3.40.50.12780:FF:000012">
    <property type="entry name" value="Non-ribosomal peptide synthetase"/>
    <property type="match status" value="1"/>
</dbReference>
<dbReference type="FunFam" id="3.30.559.10:FF:000023">
    <property type="entry name" value="Non-ribosomal peptide synthetase"/>
    <property type="match status" value="1"/>
</dbReference>
<dbReference type="Gene3D" id="3.40.50.150">
    <property type="entry name" value="Vaccinia Virus protein VP39"/>
    <property type="match status" value="1"/>
</dbReference>
<dbReference type="CDD" id="cd12114">
    <property type="entry name" value="A_NRPS_TlmIV_like"/>
    <property type="match status" value="2"/>
</dbReference>
<dbReference type="InterPro" id="IPR029063">
    <property type="entry name" value="SAM-dependent_MTases_sf"/>
</dbReference>
<dbReference type="Pfam" id="PF00109">
    <property type="entry name" value="ketoacyl-synt"/>
    <property type="match status" value="1"/>
</dbReference>
<dbReference type="GO" id="GO:0004315">
    <property type="term" value="F:3-oxoacyl-[acyl-carrier-protein] synthase activity"/>
    <property type="evidence" value="ECO:0007669"/>
    <property type="project" value="InterPro"/>
</dbReference>
<dbReference type="EMBL" id="JGVH01000006">
    <property type="protein sequence ID" value="KER04583.1"/>
    <property type="molecule type" value="Genomic_DNA"/>
</dbReference>
<dbReference type="CDD" id="cd00833">
    <property type="entry name" value="PKS"/>
    <property type="match status" value="1"/>
</dbReference>
<dbReference type="InterPro" id="IPR000873">
    <property type="entry name" value="AMP-dep_synth/lig_dom"/>
</dbReference>
<dbReference type="InterPro" id="IPR006162">
    <property type="entry name" value="Ppantetheine_attach_site"/>
</dbReference>
<sequence>MNDKNNLSGWVRDTLYLYANKQPNETVLRYCLKDNTQEFNYKDIICLSSYIARHISYRENAKAIILIPGNTQFILGFIACIIRGVTAVPVNLPASHRLGRVADTINYIFEDCQPEYVITLKSSVDEIEKRQWHVGRQVIVLDDILTDNDILEIPSANEYKELMCSNDGPVFLQYSSGSTGKPKAVCNFDANMQAQHEILLELHRDCQPRIITANWIPFYHDMGMFCGLLTPLLSGGCCNFISPSHFTADPARWLKLITDYSANSTAAPDFAWQLCIDSITQEQAAEFDLSSLKMVLNAAEPIRAETMPRFARHFSVSGFNPLSFVPAYGMAEATLVISRKPAGMPFISQCFDADRLASGYAVPAENGRELVSSGQVVSGWKLRIVDPETGEILPEGRVGEIWVDGDSKAPGYWQKPELSQQTFMACLNQSIDKSHYLRTGDLAFIWQGELYICGRHKDLIIVAGENYMPNDIEASIEMGCEDVKIGGACACQQVESGELFVFAEVYRHLEGTKLQVIAQQIAARVASDFQLSLANVVLLPHGALKKTSSGKIRRKQMLADFENNQLKVLFALPCDIDKKEPSSLPGWLYQLLCSLLHLDNPDPACGFAELGLTSLLAARYCQQINKIWRCNLAPADLFAYPTITQLAKYIDKLSDEKITVSATKSESTGNKQIAIIAISCRLPGQTSNKWQQYGQWLAKSELAVRPSNSALRQFALPIGALEGIDQFDARFFNISGREAVLLDPQQRLLLELSWHLFEQAGWLPEQLKQSDTGFFIGQSGSEFGQQLLKLNNPEYAKSYLATGINTSASSGRLAKFYGTTGPALTIDTACSSSLVALDTAIRSLQQGQCHAAVAGGVNILLSPQIEQTLINAGMLSPKGRCATLSEDADGYVRGEGAALLLLKPYQQALDDGDPVLAVIESSCVAQDGESSSLTAPNPQAQSAMLKRLLEQADIAPDDIDLLEMHGTGTALGDPIELQAIDSVYGKRHQPLPLAACKAQIGHLEAAAGVASVVRAVAQIQQQQRFGHPTLASFSAKLSALMPRYRYSKQTESHQIERVAISSFSFTGTMAGLVLSKANLSDHTILVPFVENGLLPLSACSASALQQMANQLADLLENHQEQAGELLNGWLKKRHHHFGWRGLISYQNLATLIAHLRHVEPIQVDRIKMLEKGSDPCDWLQGQSYNWVKYAGNMPVSRFALAQLPLYPFNRESYWPEELRLVEQETQEQSESGSGHTGFDFVINWVADVLGTEPNALAMDDNLLNLGIDSLQMLDLVDECKKQHIILSLSSLFEQPTLAAWQQCWFSAAQPENVSKESEQPVIKWNGEPFELTSVQQAYWTGRQKEQTLGGIACQVYLELDCPLLKNSDIEWAVNQVHQRHDMLRMRITGDGKGEITAYQPVSIESYDWQQFSPSLLEEKRFSLRKGLETKVADLTIESGFGVVVSHTVSSSRLHINIDMVMADAMSLQILLRELSQLILMPGVLLPQLNYSFPQYLCEQAADNQLIDSRQYWQKRLVEQLPFAPQLPLAVKPEHIDKPDFHHRQWSLEQQRWLSLKELARSNGITPSMLLANCFAETLRGWAESPDFTLNLTIFNRRGEHLQLPDLVADFTTLLLLACHTQAGNSILENSRALNRQFMSDLDHVDYSAIQVMRDWSQMCGHQVLMPVVFTSNLGRDLLSGNELGDLNYLVSQTPQVWIDCQVMEHQGELLVSWDCVDGLFPQGMIDQMFSFMTHLISAITDNPQLLLKPVSHYVTPEIIEQRTEPKDRDGMLFTPRLLHRRFYEIAALWADSPAVITPHQRLSYGELEQGVLELAYRLKEQKVKAGDNLALLLPKGTEQVVAVLACLSVGAVYVPLDVAQQSARLQTIISQADISLIITNNEYQEPVSGWFDVVLNIEQTGDSRLPLSQVVYGEPELSAYIIFTSGSTGTPKGVVVSHQAAANTIDDINRRYGQREKTRVYALSALNFDLSVYDIFGPLASGGSLVMPEVGHEREAKQWLEQLHQEQVTVWNSVPALFDMLLVAAESDPRGLPDSLQQVLLSGDWVGLDLLPRLREVGSQAQLTAMGGATEAAIWSNAIDVDVIPSEWRSIPYGYPLSNQHYRVMDSQQRDCPDWVAGELWIGGKGVALGYYGDREKTDTQFVLHQGQRYYRTGDYGRFWPGGCLEFLGRKDSQIKLNGYRIELGEIETVALRHPAISKAVALCLSEPQKHLRLFVEGQVITGDSSTLADDILPEMPSFVQVENSQDDEQHIALSLLQKILIDSLQLTFTQPQSAEILYQQAGVIPRYQPLFIQWLKWLTHQGWLSERETGWQLNQGRQPDNKPVLASRMDGIYQALNGCCDWIAQVIQGKQNPLMLIDDPVLSPEVLVVGSPETEVVITLIADQIRRLSTILQRPVRVAELNGRSGLFAGKLLGLLSDLEIEYCLVEQAGSLRELAKYRLSGYPHQSQVCTVREAADYSADLVISNNALHRYADIRQGISDLQVLASSGSGVLVFESQYLSPLAQLTVLLLQDENGFTDLRQGQQDPLLDKKRWQQQLLQGDLPVQSVTVMGENSMLLMCKNCSGNVMVNRHELTQHLTNYLPAYMLPQYLHVLDKLPLSANGKIDRKALEQLAVDGAEQEIPQSAQGVELSGKAEYLVAKIWQQVLGAEPMADSNFFLLGGDSLHATRIVVALESEGAVDVTLAQVFSSPVLRDFARLMTFAELPKTKVMQLQHQESERYQPFPPTDVQRAYLMGRQAGFRLGGVATHYYNEYEGRPFDAMRLEQALSALIARHDALRIVFDEEGMQRVLPQQPKPALDVVHCSDQQWSEETRKLRESLSHRVLDPTQWPLFHVTLIQSDNGRNRLYIGLDNLILDGLSMRIFFTELEQLYQQPEGVLSSVGIGFRDYLTTVISDEEKSRKSANYWQERLAELPEAPKLPLICDPQSLGTPRFKRWQSVLPRQQWQTLTEKARHYQVTPSCLLLTCYAQVLAKWSESASLSINVTLFDRQPLHPDINHILGDFTSLLLLECHHLADENWLNRAQRLQQQLWQDLAHTDVSAVWVIRELNKQRQVTDLAMPVVFTSALGAEVMPYQESAQPFPPAIWGISQTPQVWIDHQVYEQDGELRFNWDVVDGLFPQGMVDTMFSAYCDLLTQLSVTPDWHTQVNVALPRQQQQCRQRVNDTHQELSFAPMHQRVGQAMTQFADRTAIIDGEQQVSYQQLEQHVQRLAQILVEQGVCAGDCVGVALPRGYQQVVAVLAVQWLGAAYVPLSVEWPVLRREQIAQQAGLICVVADSHLQWTGSIALIDINQSPLTTAVIQPWNSQAQDLAYIIFTSGSTGVPKGVAISHEAAINTIEAINRQHCVGKQDKVLALSALHFDLSVWDIFGVLSAGGTLVTVPETYSKDAAHWLTLIKQHQITLWNSVPALLEMALLLSENGEQTDALTSLRLVMLSGDWINLALPERLKRWIPQVQLVSMGGATEAAIWSNYWLVDELDPEWNSIPYGLPLPNQRFRVVNELNEDCPDWVAGELWIGGHGVALGYFGDDERTANQFISWQGERWYRTGDMGRYHPTGVLEFLGRRDQQVKISGYRIELGEIVQALKNCDGIEDALVFVNQRGKRPSLSACVLVSQEPDWSLLRQQLSAQLPEYAVPAEFGWLSCWPLTDNGKLDRKMIEQQPRNVVSQAMDTLPESPLEKQLADVLLPLLNLTQLSVHDNFFALGGDSFIATRFTSELRRRHNIDLPLWQVFNLQTIARMAQQLQSAPAEEAEMIFEEGSL</sequence>
<dbReference type="SMART" id="SM00823">
    <property type="entry name" value="PKS_PP"/>
    <property type="match status" value="3"/>
</dbReference>
<dbReference type="FunFam" id="3.40.50.12780:FF:000013">
    <property type="entry name" value="Long-chain-fatty-acid--AMP ligase FadD32"/>
    <property type="match status" value="1"/>
</dbReference>
<dbReference type="RefSeq" id="WP_072008827.1">
    <property type="nucleotide sequence ID" value="NZ_CAWLUD010000006.1"/>
</dbReference>
<evidence type="ECO:0000256" key="3">
    <source>
        <dbReference type="ARBA" id="ARBA00005194"/>
    </source>
</evidence>
<protein>
    <submittedName>
        <fullName evidence="13">Amino acid adenylation enzyme/thioester reductase family protein</fullName>
    </submittedName>
</protein>
<feature type="domain" description="Carrier" evidence="11">
    <location>
        <begin position="3674"/>
        <end position="3749"/>
    </location>
</feature>
<dbReference type="Pfam" id="PF00550">
    <property type="entry name" value="PP-binding"/>
    <property type="match status" value="4"/>
</dbReference>
<dbReference type="InterPro" id="IPR010071">
    <property type="entry name" value="AA_adenyl_dom"/>
</dbReference>
<dbReference type="InterPro" id="IPR009081">
    <property type="entry name" value="PP-bd_ACP"/>
</dbReference>
<evidence type="ECO:0000256" key="4">
    <source>
        <dbReference type="ARBA" id="ARBA00006432"/>
    </source>
</evidence>